<evidence type="ECO:0000256" key="2">
    <source>
        <dbReference type="ARBA" id="ARBA00008072"/>
    </source>
</evidence>
<dbReference type="OrthoDB" id="9771084at2"/>
<keyword evidence="6" id="KW-0560">Oxidoreductase</keyword>
<dbReference type="InterPro" id="IPR011032">
    <property type="entry name" value="GroES-like_sf"/>
</dbReference>
<dbReference type="Pfam" id="PF00107">
    <property type="entry name" value="ADH_zinc_N"/>
    <property type="match status" value="1"/>
</dbReference>
<dbReference type="Proteomes" id="UP000005555">
    <property type="component" value="Unassembled WGS sequence"/>
</dbReference>
<comment type="similarity">
    <text evidence="2 8">Belongs to the zinc-containing alcohol dehydrogenase family.</text>
</comment>
<dbReference type="PROSITE" id="PS00065">
    <property type="entry name" value="D_2_HYDROXYACID_DH_1"/>
    <property type="match status" value="1"/>
</dbReference>
<protein>
    <recommendedName>
        <fullName evidence="7">alcohol dehydrogenase (NADP(+))</fullName>
        <ecNumber evidence="7">1.1.1.2</ecNumber>
    </recommendedName>
</protein>
<dbReference type="eggNOG" id="COG1064">
    <property type="taxonomic scope" value="Bacteria"/>
</dbReference>
<dbReference type="EC" id="1.1.1.2" evidence="7"/>
<dbReference type="PANTHER" id="PTHR42683">
    <property type="entry name" value="ALDEHYDE REDUCTASE"/>
    <property type="match status" value="1"/>
</dbReference>
<evidence type="ECO:0000256" key="6">
    <source>
        <dbReference type="ARBA" id="ARBA00023002"/>
    </source>
</evidence>
<proteinExistence type="inferred from homology"/>
<evidence type="ECO:0000259" key="9">
    <source>
        <dbReference type="SMART" id="SM00829"/>
    </source>
</evidence>
<keyword evidence="11" id="KW-1185">Reference proteome</keyword>
<dbReference type="FunFam" id="3.40.50.720:FF:000022">
    <property type="entry name" value="Cinnamyl alcohol dehydrogenase"/>
    <property type="match status" value="1"/>
</dbReference>
<organism evidence="10 11">
    <name type="scientific">gamma proteobacterium HTCC2207</name>
    <dbReference type="NCBI Taxonomy" id="314287"/>
    <lineage>
        <taxon>Bacteria</taxon>
        <taxon>Pseudomonadati</taxon>
        <taxon>Pseudomonadota</taxon>
        <taxon>Gammaproteobacteria</taxon>
        <taxon>Cellvibrionales</taxon>
        <taxon>Porticoccaceae</taxon>
        <taxon>SAR92 clade</taxon>
    </lineage>
</organism>
<dbReference type="InterPro" id="IPR036291">
    <property type="entry name" value="NAD(P)-bd_dom_sf"/>
</dbReference>
<comment type="cofactor">
    <cofactor evidence="1 8">
        <name>Zn(2+)</name>
        <dbReference type="ChEBI" id="CHEBI:29105"/>
    </cofactor>
</comment>
<feature type="domain" description="Enoyl reductase (ER)" evidence="9">
    <location>
        <begin position="17"/>
        <end position="336"/>
    </location>
</feature>
<dbReference type="Pfam" id="PF08240">
    <property type="entry name" value="ADH_N"/>
    <property type="match status" value="1"/>
</dbReference>
<dbReference type="CDD" id="cd05283">
    <property type="entry name" value="CAD1"/>
    <property type="match status" value="1"/>
</dbReference>
<evidence type="ECO:0000256" key="5">
    <source>
        <dbReference type="ARBA" id="ARBA00022857"/>
    </source>
</evidence>
<evidence type="ECO:0000256" key="3">
    <source>
        <dbReference type="ARBA" id="ARBA00022723"/>
    </source>
</evidence>
<dbReference type="HOGENOM" id="CLU_026673_20_2_6"/>
<evidence type="ECO:0000256" key="7">
    <source>
        <dbReference type="ARBA" id="ARBA00024074"/>
    </source>
</evidence>
<keyword evidence="4 8" id="KW-0862">Zinc</keyword>
<evidence type="ECO:0000256" key="4">
    <source>
        <dbReference type="ARBA" id="ARBA00022833"/>
    </source>
</evidence>
<keyword evidence="5" id="KW-0521">NADP</keyword>
<dbReference type="PROSITE" id="PS00059">
    <property type="entry name" value="ADH_ZINC"/>
    <property type="match status" value="1"/>
</dbReference>
<dbReference type="InterPro" id="IPR002328">
    <property type="entry name" value="ADH_Zn_CS"/>
</dbReference>
<evidence type="ECO:0000256" key="8">
    <source>
        <dbReference type="RuleBase" id="RU361277"/>
    </source>
</evidence>
<dbReference type="InterPro" id="IPR013149">
    <property type="entry name" value="ADH-like_C"/>
</dbReference>
<dbReference type="Gene3D" id="3.40.50.720">
    <property type="entry name" value="NAD(P)-binding Rossmann-like Domain"/>
    <property type="match status" value="1"/>
</dbReference>
<dbReference type="FunFam" id="3.90.180.10:FF:000018">
    <property type="entry name" value="NAD(P)-dependent alcohol dehydrogenase"/>
    <property type="match status" value="1"/>
</dbReference>
<evidence type="ECO:0000256" key="1">
    <source>
        <dbReference type="ARBA" id="ARBA00001947"/>
    </source>
</evidence>
<dbReference type="AlphaFoldDB" id="Q1YQ87"/>
<evidence type="ECO:0000313" key="11">
    <source>
        <dbReference type="Proteomes" id="UP000005555"/>
    </source>
</evidence>
<gene>
    <name evidence="10" type="ORF">GB2207_00245</name>
</gene>
<dbReference type="InterPro" id="IPR047109">
    <property type="entry name" value="CAD-like"/>
</dbReference>
<reference evidence="10 11" key="1">
    <citation type="submission" date="2006-03" db="EMBL/GenBank/DDBJ databases">
        <authorList>
            <person name="Giovannoni S.J."/>
            <person name="Cho J.-C."/>
            <person name="Ferriera S."/>
            <person name="Johnson J."/>
            <person name="Kravitz S."/>
            <person name="Halpern A."/>
            <person name="Remington K."/>
            <person name="Beeson K."/>
            <person name="Tran B."/>
            <person name="Rogers Y.-H."/>
            <person name="Friedman R."/>
            <person name="Venter J.C."/>
        </authorList>
    </citation>
    <scope>NUCLEOTIDE SEQUENCE [LARGE SCALE GENOMIC DNA]</scope>
    <source>
        <strain evidence="10 11">HTCC2207</strain>
    </source>
</reference>
<sequence>MSTAKSINAYAILEPGGQFESYSYPVDDLKNNEVEMDVLHSGICHSDLSMVENEWGLTKYPLVAGHEIIGKITAKGADVHGLKPGTVVGLGWHSGYCGHCHPCKTGDQNLCPSAVRTIIGHNGGFAEKVRAQASSVVVIPEGMDPVSAGPLLCAGITVFNPIVQFGIKSTDKVAVIGIGGLGHLALQFLNAWGCEVTAFTSSDSKHQEALDLGAHKTLNSRDPDALKNAASSFDFIISTVNVKLEWNLYLNALKPKGRLHFVGAITAPLDISMFPLMLGQREVSGSPVGSPATIETMLDFANLHNIKPQVECFPMTEINQAFAHLKTGDARYRIVLSND</sequence>
<accession>Q1YQ87</accession>
<dbReference type="InterPro" id="IPR020843">
    <property type="entry name" value="ER"/>
</dbReference>
<dbReference type="InterPro" id="IPR013154">
    <property type="entry name" value="ADH-like_N"/>
</dbReference>
<dbReference type="GO" id="GO:0008270">
    <property type="term" value="F:zinc ion binding"/>
    <property type="evidence" value="ECO:0007669"/>
    <property type="project" value="InterPro"/>
</dbReference>
<dbReference type="STRING" id="314287.GB2207_00245"/>
<evidence type="ECO:0000313" key="10">
    <source>
        <dbReference type="EMBL" id="EAS46356.1"/>
    </source>
</evidence>
<name>Q1YQ87_9GAMM</name>
<dbReference type="GO" id="GO:0008106">
    <property type="term" value="F:alcohol dehydrogenase (NADP+) activity"/>
    <property type="evidence" value="ECO:0007669"/>
    <property type="project" value="UniProtKB-EC"/>
</dbReference>
<keyword evidence="3 8" id="KW-0479">Metal-binding</keyword>
<dbReference type="Gene3D" id="3.90.180.10">
    <property type="entry name" value="Medium-chain alcohol dehydrogenases, catalytic domain"/>
    <property type="match status" value="1"/>
</dbReference>
<dbReference type="SMART" id="SM00829">
    <property type="entry name" value="PKS_ER"/>
    <property type="match status" value="1"/>
</dbReference>
<dbReference type="EMBL" id="AAPI01000007">
    <property type="protein sequence ID" value="EAS46356.1"/>
    <property type="molecule type" value="Genomic_DNA"/>
</dbReference>
<dbReference type="SUPFAM" id="SSF51735">
    <property type="entry name" value="NAD(P)-binding Rossmann-fold domains"/>
    <property type="match status" value="1"/>
</dbReference>
<dbReference type="InterPro" id="IPR029752">
    <property type="entry name" value="D-isomer_DH_CS1"/>
</dbReference>
<dbReference type="SUPFAM" id="SSF50129">
    <property type="entry name" value="GroES-like"/>
    <property type="match status" value="1"/>
</dbReference>
<comment type="caution">
    <text evidence="10">The sequence shown here is derived from an EMBL/GenBank/DDBJ whole genome shotgun (WGS) entry which is preliminary data.</text>
</comment>